<dbReference type="Proteomes" id="UP001500218">
    <property type="component" value="Unassembled WGS sequence"/>
</dbReference>
<evidence type="ECO:0000313" key="1">
    <source>
        <dbReference type="EMBL" id="GAA1807781.1"/>
    </source>
</evidence>
<proteinExistence type="predicted"/>
<protein>
    <submittedName>
        <fullName evidence="1">Uncharacterized protein</fullName>
    </submittedName>
</protein>
<gene>
    <name evidence="1" type="ORF">GCM10009682_32020</name>
</gene>
<organism evidence="1 2">
    <name type="scientific">Luedemannella flava</name>
    <dbReference type="NCBI Taxonomy" id="349316"/>
    <lineage>
        <taxon>Bacteria</taxon>
        <taxon>Bacillati</taxon>
        <taxon>Actinomycetota</taxon>
        <taxon>Actinomycetes</taxon>
        <taxon>Micromonosporales</taxon>
        <taxon>Micromonosporaceae</taxon>
        <taxon>Luedemannella</taxon>
    </lineage>
</organism>
<reference evidence="1 2" key="1">
    <citation type="journal article" date="2019" name="Int. J. Syst. Evol. Microbiol.">
        <title>The Global Catalogue of Microorganisms (GCM) 10K type strain sequencing project: providing services to taxonomists for standard genome sequencing and annotation.</title>
        <authorList>
            <consortium name="The Broad Institute Genomics Platform"/>
            <consortium name="The Broad Institute Genome Sequencing Center for Infectious Disease"/>
            <person name="Wu L."/>
            <person name="Ma J."/>
        </authorList>
    </citation>
    <scope>NUCLEOTIDE SEQUENCE [LARGE SCALE GENOMIC DNA]</scope>
    <source>
        <strain evidence="1 2">JCM 13250</strain>
    </source>
</reference>
<keyword evidence="2" id="KW-1185">Reference proteome</keyword>
<accession>A0ABN2M310</accession>
<dbReference type="EMBL" id="BAAALT010000088">
    <property type="protein sequence ID" value="GAA1807781.1"/>
    <property type="molecule type" value="Genomic_DNA"/>
</dbReference>
<sequence>MLLRKSGSDGPDCSFERLVASGGFDDQRGLTISSGEHRSWQTKQSVTRDSVAVVAAGDEIRETLGDGRVLIDIVRAIGKPSSNSRDTAR</sequence>
<comment type="caution">
    <text evidence="1">The sequence shown here is derived from an EMBL/GenBank/DDBJ whole genome shotgun (WGS) entry which is preliminary data.</text>
</comment>
<name>A0ABN2M310_9ACTN</name>
<evidence type="ECO:0000313" key="2">
    <source>
        <dbReference type="Proteomes" id="UP001500218"/>
    </source>
</evidence>